<protein>
    <recommendedName>
        <fullName evidence="5">Glycerophosphoryl diester phosphodiesterase membrane domain-containing protein</fullName>
    </recommendedName>
</protein>
<feature type="transmembrane region" description="Helical" evidence="2">
    <location>
        <begin position="159"/>
        <end position="177"/>
    </location>
</feature>
<evidence type="ECO:0008006" key="5">
    <source>
        <dbReference type="Google" id="ProtNLM"/>
    </source>
</evidence>
<evidence type="ECO:0000256" key="1">
    <source>
        <dbReference type="SAM" id="MobiDB-lite"/>
    </source>
</evidence>
<evidence type="ECO:0000313" key="3">
    <source>
        <dbReference type="EMBL" id="MBB4764480.1"/>
    </source>
</evidence>
<accession>A0A7W7MSB0</accession>
<organism evidence="3 4">
    <name type="scientific">Actinoplanes digitatis</name>
    <dbReference type="NCBI Taxonomy" id="1868"/>
    <lineage>
        <taxon>Bacteria</taxon>
        <taxon>Bacillati</taxon>
        <taxon>Actinomycetota</taxon>
        <taxon>Actinomycetes</taxon>
        <taxon>Micromonosporales</taxon>
        <taxon>Micromonosporaceae</taxon>
        <taxon>Actinoplanes</taxon>
    </lineage>
</organism>
<keyword evidence="4" id="KW-1185">Reference proteome</keyword>
<gene>
    <name evidence="3" type="ORF">BJ971_005036</name>
</gene>
<proteinExistence type="predicted"/>
<keyword evidence="2" id="KW-0472">Membrane</keyword>
<feature type="transmembrane region" description="Helical" evidence="2">
    <location>
        <begin position="114"/>
        <end position="138"/>
    </location>
</feature>
<comment type="caution">
    <text evidence="3">The sequence shown here is derived from an EMBL/GenBank/DDBJ whole genome shotgun (WGS) entry which is preliminary data.</text>
</comment>
<dbReference type="Proteomes" id="UP000578112">
    <property type="component" value="Unassembled WGS sequence"/>
</dbReference>
<name>A0A7W7MSB0_9ACTN</name>
<feature type="compositionally biased region" description="Pro residues" evidence="1">
    <location>
        <begin position="1"/>
        <end position="35"/>
    </location>
</feature>
<dbReference type="RefSeq" id="WP_184995668.1">
    <property type="nucleotide sequence ID" value="NZ_BOMK01000027.1"/>
</dbReference>
<dbReference type="EMBL" id="JACHNH010000001">
    <property type="protein sequence ID" value="MBB4764480.1"/>
    <property type="molecule type" value="Genomic_DNA"/>
</dbReference>
<evidence type="ECO:0000313" key="4">
    <source>
        <dbReference type="Proteomes" id="UP000578112"/>
    </source>
</evidence>
<evidence type="ECO:0000256" key="2">
    <source>
        <dbReference type="SAM" id="Phobius"/>
    </source>
</evidence>
<dbReference type="AlphaFoldDB" id="A0A7W7MSB0"/>
<sequence length="314" mass="32601">MSQQPPFGPPGEPPGEPGRPQAYPPTGQPGYPGPATPHADPRFDPADPLISADFAGWWQRGFAVVQRGWKPLALIQLCAFAASLVLMIPAQIFFNLATRDAAAGHDSSVIAVVAYGLAGILVALIYAIASFAAVRLVVTIATGAEARAGQAVRAVLPRLPALIGWSLLAGLIVVAGLCACVVPGVYFGAVFIMLPAVVLFERGEPLTRCFRRFNHSFGAAVARTATIIGLLIGISMVFALLSGLVTLLALGSVFADPAVFASTGAVVTDAVLGSILEMTASLISGVVLTPLIVATYADLRARWEPFTTAYLPAA</sequence>
<feature type="transmembrane region" description="Helical" evidence="2">
    <location>
        <begin position="221"/>
        <end position="250"/>
    </location>
</feature>
<reference evidence="3 4" key="1">
    <citation type="submission" date="2020-08" db="EMBL/GenBank/DDBJ databases">
        <title>Sequencing the genomes of 1000 actinobacteria strains.</title>
        <authorList>
            <person name="Klenk H.-P."/>
        </authorList>
    </citation>
    <scope>NUCLEOTIDE SEQUENCE [LARGE SCALE GENOMIC DNA]</scope>
    <source>
        <strain evidence="3 4">DSM 43149</strain>
    </source>
</reference>
<feature type="region of interest" description="Disordered" evidence="1">
    <location>
        <begin position="1"/>
        <end position="42"/>
    </location>
</feature>
<feature type="transmembrane region" description="Helical" evidence="2">
    <location>
        <begin position="270"/>
        <end position="293"/>
    </location>
</feature>
<feature type="transmembrane region" description="Helical" evidence="2">
    <location>
        <begin position="183"/>
        <end position="200"/>
    </location>
</feature>
<feature type="transmembrane region" description="Helical" evidence="2">
    <location>
        <begin position="72"/>
        <end position="94"/>
    </location>
</feature>
<keyword evidence="2" id="KW-1133">Transmembrane helix</keyword>
<keyword evidence="2" id="KW-0812">Transmembrane</keyword>